<dbReference type="OrthoDB" id="20886at2759"/>
<feature type="compositionally biased region" description="Basic and acidic residues" evidence="6">
    <location>
        <begin position="106"/>
        <end position="117"/>
    </location>
</feature>
<evidence type="ECO:0000256" key="6">
    <source>
        <dbReference type="SAM" id="MobiDB-lite"/>
    </source>
</evidence>
<comment type="caution">
    <text evidence="7">The sequence shown here is derived from an EMBL/GenBank/DDBJ whole genome shotgun (WGS) entry which is preliminary data.</text>
</comment>
<feature type="compositionally biased region" description="Polar residues" evidence="6">
    <location>
        <begin position="39"/>
        <end position="49"/>
    </location>
</feature>
<feature type="compositionally biased region" description="Low complexity" evidence="6">
    <location>
        <begin position="128"/>
        <end position="142"/>
    </location>
</feature>
<dbReference type="AlphaFoldDB" id="A0A9N8ZVC9"/>
<organism evidence="7 8">
    <name type="scientific">Funneliformis caledonium</name>
    <dbReference type="NCBI Taxonomy" id="1117310"/>
    <lineage>
        <taxon>Eukaryota</taxon>
        <taxon>Fungi</taxon>
        <taxon>Fungi incertae sedis</taxon>
        <taxon>Mucoromycota</taxon>
        <taxon>Glomeromycotina</taxon>
        <taxon>Glomeromycetes</taxon>
        <taxon>Glomerales</taxon>
        <taxon>Glomeraceae</taxon>
        <taxon>Funneliformis</taxon>
    </lineage>
</organism>
<dbReference type="InterPro" id="IPR013907">
    <property type="entry name" value="Sds3"/>
</dbReference>
<dbReference type="GO" id="GO:0010468">
    <property type="term" value="P:regulation of gene expression"/>
    <property type="evidence" value="ECO:0007669"/>
    <property type="project" value="UniProtKB-ARBA"/>
</dbReference>
<proteinExistence type="predicted"/>
<keyword evidence="3" id="KW-0805">Transcription regulation</keyword>
<dbReference type="GO" id="GO:0005654">
    <property type="term" value="C:nucleoplasm"/>
    <property type="evidence" value="ECO:0007669"/>
    <property type="project" value="UniProtKB-ARBA"/>
</dbReference>
<comment type="subcellular location">
    <subcellularLocation>
        <location evidence="1">Nucleus</location>
    </subcellularLocation>
</comment>
<keyword evidence="2" id="KW-0678">Repressor</keyword>
<dbReference type="Gene3D" id="1.20.5.1500">
    <property type="match status" value="1"/>
</dbReference>
<feature type="compositionally biased region" description="Basic and acidic residues" evidence="6">
    <location>
        <begin position="10"/>
        <end position="21"/>
    </location>
</feature>
<reference evidence="7" key="1">
    <citation type="submission" date="2021-06" db="EMBL/GenBank/DDBJ databases">
        <authorList>
            <person name="Kallberg Y."/>
            <person name="Tangrot J."/>
            <person name="Rosling A."/>
        </authorList>
    </citation>
    <scope>NUCLEOTIDE SEQUENCE</scope>
    <source>
        <strain evidence="7">UK204</strain>
    </source>
</reference>
<sequence length="383" mass="44791">MLQSTTSRGRSLENRLDKQAESQEIFKPGTNFSIEKDTTSLPNSQISTDNESEMKKPSVSEKAEYPKSERNGIKHKPTNSWKNNEVVQNGVTKETNGNKTQPVRSDSLDIKHVEKSDSPISPSTPNYSSEISSQSESPSIIQDDTKSKNLITMSEDEVPIVENTENNRVRKRRRWDVRVENGNEENGSIVGNNKSEGMSLFFIYFLSNFQLFEDENEKPRAEVQNDLKIVEQDFAQLRDQLYREQIEELEKDIKMINEGTHPELIARMEEIEQKRRRRLEIAESRKKYQVIHCHKQYEEAEYKAQCEFMSDKYESRRKKLDDMESKRWQLIKEKNCLDILGRIEYSGPDHNHLTQRKNMKLLNIAELKYVQTHYGFPADILDF</sequence>
<keyword evidence="5" id="KW-0539">Nucleus</keyword>
<feature type="compositionally biased region" description="Polar residues" evidence="6">
    <location>
        <begin position="118"/>
        <end position="127"/>
    </location>
</feature>
<evidence type="ECO:0000256" key="3">
    <source>
        <dbReference type="ARBA" id="ARBA00023015"/>
    </source>
</evidence>
<feature type="compositionally biased region" description="Polar residues" evidence="6">
    <location>
        <begin position="78"/>
        <end position="104"/>
    </location>
</feature>
<evidence type="ECO:0000256" key="1">
    <source>
        <dbReference type="ARBA" id="ARBA00004123"/>
    </source>
</evidence>
<dbReference type="Proteomes" id="UP000789570">
    <property type="component" value="Unassembled WGS sequence"/>
</dbReference>
<keyword evidence="8" id="KW-1185">Reference proteome</keyword>
<dbReference type="SMART" id="SM01401">
    <property type="entry name" value="Sds3"/>
    <property type="match status" value="1"/>
</dbReference>
<evidence type="ECO:0000256" key="2">
    <source>
        <dbReference type="ARBA" id="ARBA00022491"/>
    </source>
</evidence>
<dbReference type="EMBL" id="CAJVPQ010000763">
    <property type="protein sequence ID" value="CAG8508398.1"/>
    <property type="molecule type" value="Genomic_DNA"/>
</dbReference>
<evidence type="ECO:0000256" key="5">
    <source>
        <dbReference type="ARBA" id="ARBA00023242"/>
    </source>
</evidence>
<protein>
    <submittedName>
        <fullName evidence="7">13770_t:CDS:1</fullName>
    </submittedName>
</protein>
<name>A0A9N8ZVC9_9GLOM</name>
<gene>
    <name evidence="7" type="ORF">FCALED_LOCUS4067</name>
</gene>
<evidence type="ECO:0000313" key="8">
    <source>
        <dbReference type="Proteomes" id="UP000789570"/>
    </source>
</evidence>
<dbReference type="Pfam" id="PF08598">
    <property type="entry name" value="Sds3"/>
    <property type="match status" value="1"/>
</dbReference>
<dbReference type="PANTHER" id="PTHR21964">
    <property type="entry name" value="BREAST CANCER METASTASIS-SUPPRESSOR 1"/>
    <property type="match status" value="1"/>
</dbReference>
<accession>A0A9N8ZVC9</accession>
<feature type="region of interest" description="Disordered" evidence="6">
    <location>
        <begin position="1"/>
        <end position="142"/>
    </location>
</feature>
<keyword evidence="4" id="KW-0804">Transcription</keyword>
<feature type="compositionally biased region" description="Basic and acidic residues" evidence="6">
    <location>
        <begin position="52"/>
        <end position="72"/>
    </location>
</feature>
<evidence type="ECO:0000256" key="4">
    <source>
        <dbReference type="ARBA" id="ARBA00023163"/>
    </source>
</evidence>
<evidence type="ECO:0000313" key="7">
    <source>
        <dbReference type="EMBL" id="CAG8508398.1"/>
    </source>
</evidence>